<accession>A0ABN9KKR5</accession>
<feature type="chain" id="PRO_5045632078" description="DUF1302 domain-containing protein" evidence="1">
    <location>
        <begin position="27"/>
        <end position="611"/>
    </location>
</feature>
<dbReference type="Proteomes" id="UP001189792">
    <property type="component" value="Unassembled WGS sequence"/>
</dbReference>
<organism evidence="2 3">
    <name type="scientific">Ralstonia flatus</name>
    <dbReference type="NCBI Taxonomy" id="3058601"/>
    <lineage>
        <taxon>Bacteria</taxon>
        <taxon>Pseudomonadati</taxon>
        <taxon>Pseudomonadota</taxon>
        <taxon>Betaproteobacteria</taxon>
        <taxon>Burkholderiales</taxon>
        <taxon>Burkholderiaceae</taxon>
        <taxon>Ralstonia</taxon>
    </lineage>
</organism>
<reference evidence="2 3" key="1">
    <citation type="submission" date="2023-07" db="EMBL/GenBank/DDBJ databases">
        <authorList>
            <person name="Peeters C."/>
        </authorList>
    </citation>
    <scope>NUCLEOTIDE SEQUENCE [LARGE SCALE GENOMIC DNA]</scope>
    <source>
        <strain evidence="2 3">LMG 32965</strain>
    </source>
</reference>
<keyword evidence="1" id="KW-0732">Signal</keyword>
<comment type="caution">
    <text evidence="2">The sequence shown here is derived from an EMBL/GenBank/DDBJ whole genome shotgun (WGS) entry which is preliminary data.</text>
</comment>
<evidence type="ECO:0000313" key="2">
    <source>
        <dbReference type="EMBL" id="CAJ0895482.1"/>
    </source>
</evidence>
<feature type="signal peptide" evidence="1">
    <location>
        <begin position="1"/>
        <end position="26"/>
    </location>
</feature>
<name>A0ABN9KKR5_9RALS</name>
<evidence type="ECO:0008006" key="4">
    <source>
        <dbReference type="Google" id="ProtNLM"/>
    </source>
</evidence>
<evidence type="ECO:0000256" key="1">
    <source>
        <dbReference type="SAM" id="SignalP"/>
    </source>
</evidence>
<evidence type="ECO:0000313" key="3">
    <source>
        <dbReference type="Proteomes" id="UP001189792"/>
    </source>
</evidence>
<protein>
    <recommendedName>
        <fullName evidence="4">DUF1302 domain-containing protein</fullName>
    </recommendedName>
</protein>
<dbReference type="Pfam" id="PF06980">
    <property type="entry name" value="DUF1302"/>
    <property type="match status" value="1"/>
</dbReference>
<dbReference type="InterPro" id="IPR010727">
    <property type="entry name" value="DUF1302"/>
</dbReference>
<gene>
    <name evidence="2" type="ORF">R77564_03895</name>
</gene>
<sequence>MKTMKMFRRTTISLAVLGAATSSAYGYEFTTGTDDSIQGSLVSNITAGAGIRAKKPSCALTGDPNSNGCGASANVDQWGFGDNGNLNYRKGQPFTTYLSATSELLLKMPSEGLKFMARGTGMYDFMAKNTERTPLSSTASAQVVYNAQILDLWGEKDFAINGRNAHVRVGNQVINWGESIFAQSGINATNSLDIQKLLIPGTQLKQGLLPAPMVSFASELSRGLSTEAYYQFMWNGNRYPPVGSFWSTTNTFGRGAESITVNTNNFNAAGPSAGTIAGPGASRNQGVIDGINAGLANGDFAGSPFFDIGIPGSTKLPSKYKPQFGVKFNYAPTFVDANFGFYYENYTDKSPVLTGLANGTAQVSYLDNRQLFGLSTNFGVGDWAIGAELSYRPRDAVALSGCYGAGGPLDVNTNGVAGIDCQQWVDKKKIQFDINGILALTPSKQPFIKLIGADAATLTWELTWIKYPGLSSSGVTRTINGQQVTQVPQAGYLPWLNYNSGTGYPIGMAQGTSSSVGATVDFNWTYDGTLIHGWQVTPGVTLNAALYGYTPTFTANYMQGAKSANFYVLFNQNPTVWQAGINFTMFWGGHNTVGNPYSDRNFIGAFVTRNF</sequence>
<dbReference type="RefSeq" id="WP_316887321.1">
    <property type="nucleotide sequence ID" value="NZ_CAUDLI010000009.1"/>
</dbReference>
<dbReference type="EMBL" id="CAUDLI010000009">
    <property type="protein sequence ID" value="CAJ0895482.1"/>
    <property type="molecule type" value="Genomic_DNA"/>
</dbReference>
<proteinExistence type="predicted"/>
<keyword evidence="3" id="KW-1185">Reference proteome</keyword>